<name>A0AAE1P4S7_9EUCA</name>
<dbReference type="AlphaFoldDB" id="A0AAE1P4S7"/>
<gene>
    <name evidence="1" type="ORF">Pmani_026271</name>
</gene>
<organism evidence="1 2">
    <name type="scientific">Petrolisthes manimaculis</name>
    <dbReference type="NCBI Taxonomy" id="1843537"/>
    <lineage>
        <taxon>Eukaryota</taxon>
        <taxon>Metazoa</taxon>
        <taxon>Ecdysozoa</taxon>
        <taxon>Arthropoda</taxon>
        <taxon>Crustacea</taxon>
        <taxon>Multicrustacea</taxon>
        <taxon>Malacostraca</taxon>
        <taxon>Eumalacostraca</taxon>
        <taxon>Eucarida</taxon>
        <taxon>Decapoda</taxon>
        <taxon>Pleocyemata</taxon>
        <taxon>Anomura</taxon>
        <taxon>Galatheoidea</taxon>
        <taxon>Porcellanidae</taxon>
        <taxon>Petrolisthes</taxon>
    </lineage>
</organism>
<keyword evidence="2" id="KW-1185">Reference proteome</keyword>
<evidence type="ECO:0000313" key="1">
    <source>
        <dbReference type="EMBL" id="KAK4301493.1"/>
    </source>
</evidence>
<proteinExistence type="predicted"/>
<dbReference type="Proteomes" id="UP001292094">
    <property type="component" value="Unassembled WGS sequence"/>
</dbReference>
<comment type="caution">
    <text evidence="1">The sequence shown here is derived from an EMBL/GenBank/DDBJ whole genome shotgun (WGS) entry which is preliminary data.</text>
</comment>
<dbReference type="EMBL" id="JAWZYT010002861">
    <property type="protein sequence ID" value="KAK4301493.1"/>
    <property type="molecule type" value="Genomic_DNA"/>
</dbReference>
<reference evidence="1" key="1">
    <citation type="submission" date="2023-11" db="EMBL/GenBank/DDBJ databases">
        <title>Genome assemblies of two species of porcelain crab, Petrolisthes cinctipes and Petrolisthes manimaculis (Anomura: Porcellanidae).</title>
        <authorList>
            <person name="Angst P."/>
        </authorList>
    </citation>
    <scope>NUCLEOTIDE SEQUENCE</scope>
    <source>
        <strain evidence="1">PB745_02</strain>
        <tissue evidence="1">Gill</tissue>
    </source>
</reference>
<sequence length="892" mass="101142">MEEESVAEEQGFQFFEVRDSSGTAHTLLKVPSNFRSGDRTHTNDVFNLFMGGVSGSGVWSSIVTGWQNYIKNKLTGRTKIFVFSSTVVFKRSGTDLKEEDFEGRGTDLTSALRTVCQEVNDCTEKYVNVFIVTDGAHYSGGPKPDVEIKLMCVPPNKTINVHPLGVGYSFPVNYSIDIRSWMHNGSANIPSLYWAEERGDLEVQFSAIGNELSAGSVSLTLNHKGYILPGTDSTAAINPGEWLYFTEAPDNMPELILRVDEEEPQPLSIQTQMITMSLLLDQVYPQWNAVLLQRHRKKLSVPMETFDLMDSLFIYLVEKMKSVISDENTIKIRLAKKHLKTCETSYATLMNQSKTVIGIEGKILNENELAEKILKTTVTNRKYDLKTLKMRGHSSDDFLADVEKFKNIYNQIKEDIKSLHTPTPDECCMITMASTLLDLQDPDFLEVLNEYNKFELLKVFTMTGIPVYAPVRDSSQINPWTINIKHILVTPYAILSQIAIESCVEECGKVGFEDKDIIVDRNNENTRFNVIVPTIPAEATAVLKRLVRTNLYSLMATFCILKNPHIIDVNAHIAALGCTWVKSISHHPPENRPGYIKDRLRSLDATAKLYMDRNAITQYLNVLVCEPKQALMTESTNTYKDRTMKCESLIKPMFFIHLEAEKFSEKQTANLLNLLLSEFIGRCLSNFMNKEHATPFTDFFAVELRDPEKKKAWLEKFHKNEVEGFKKSSSNLLETYFTLHDLRSAIKKYVSNDFNTLSNNITEQITIALSMSKMGHLKNLASCGNVRLSDFKTWAMEMQVKESTIAAAYDERQLFVHVCEGLKYTSSRERLGREPETYEECLKFVKKKVTQETVNLLQSIILKESVDESEVVSLTMHISCRGPHPIGSGSYS</sequence>
<accession>A0AAE1P4S7</accession>
<evidence type="ECO:0000313" key="2">
    <source>
        <dbReference type="Proteomes" id="UP001292094"/>
    </source>
</evidence>
<protein>
    <submittedName>
        <fullName evidence="1">Uncharacterized protein</fullName>
    </submittedName>
</protein>